<sequence length="329" mass="39085">MARQRDFYFDNARLYLIILVVFGHLLRSYIGESKFLYALYMFIYSFHMPAFVLISGYFAKGIHKPGYIKKVTKKLLVPYIIFQTFYAVYYYVIDDVSTIELNPFDPQWAMWFLMSLFSWQLILFFIKDIKPQIILPLAFFIGIAAGYLNFINNTLSLSRTLVFLPLFLIGYYAQPRHFKHVRDKRYVFFSIITLLFVFIFYMCFKVDFSWLFGSKPYASLEAHTPNIYSGLKRAAVYVIILISTVSFLNIVPNRELKFTYIGSRTMFIYLLHGLFVGIFRVKDLNHYFNDHVFSILTFMVLTTIFLVYFFSHRKVKQFTSPVIELKKQF</sequence>
<proteinExistence type="inferred from homology"/>
<evidence type="ECO:0000259" key="4">
    <source>
        <dbReference type="Pfam" id="PF01757"/>
    </source>
</evidence>
<dbReference type="Pfam" id="PF01757">
    <property type="entry name" value="Acyl_transf_3"/>
    <property type="match status" value="1"/>
</dbReference>
<dbReference type="RefSeq" id="WP_012656550.1">
    <property type="nucleotide sequence ID" value="NC_011999.1"/>
</dbReference>
<dbReference type="HOGENOM" id="CLU_047004_1_0_9"/>
<reference evidence="5 6" key="1">
    <citation type="journal article" date="2009" name="J. Bacteriol.">
        <title>Complete genome sequence of Macrococcus caseolyticus strain JCSCS5402, reflecting the ancestral genome of the human-pathogenic staphylococci.</title>
        <authorList>
            <person name="Baba T."/>
            <person name="Kuwahara-Arai K."/>
            <person name="Uchiyama I."/>
            <person name="Takeuchi F."/>
            <person name="Ito T."/>
            <person name="Hiramatsu K."/>
        </authorList>
    </citation>
    <scope>NUCLEOTIDE SEQUENCE [LARGE SCALE GENOMIC DNA]</scope>
    <source>
        <strain evidence="5 6">JCSC5402</strain>
    </source>
</reference>
<keyword evidence="3" id="KW-1133">Transmembrane helix</keyword>
<keyword evidence="3" id="KW-0812">Transmembrane</keyword>
<dbReference type="PANTHER" id="PTHR37312">
    <property type="entry name" value="MEMBRANE-BOUND ACYLTRANSFERASE YKRP-RELATED"/>
    <property type="match status" value="1"/>
</dbReference>
<feature type="transmembrane region" description="Helical" evidence="3">
    <location>
        <begin position="12"/>
        <end position="30"/>
    </location>
</feature>
<comment type="subcellular location">
    <subcellularLocation>
        <location evidence="1">Membrane</location>
    </subcellularLocation>
</comment>
<feature type="transmembrane region" description="Helical" evidence="3">
    <location>
        <begin position="291"/>
        <end position="310"/>
    </location>
</feature>
<dbReference type="GO" id="GO:0016747">
    <property type="term" value="F:acyltransferase activity, transferring groups other than amino-acyl groups"/>
    <property type="evidence" value="ECO:0007669"/>
    <property type="project" value="InterPro"/>
</dbReference>
<keyword evidence="3" id="KW-0472">Membrane</keyword>
<organism evidence="5 6">
    <name type="scientific">Macrococcus caseolyticus (strain JCSC5402)</name>
    <name type="common">Macrococcoides caseolyticum</name>
    <dbReference type="NCBI Taxonomy" id="458233"/>
    <lineage>
        <taxon>Bacteria</taxon>
        <taxon>Bacillati</taxon>
        <taxon>Bacillota</taxon>
        <taxon>Bacilli</taxon>
        <taxon>Bacillales</taxon>
        <taxon>Staphylococcaceae</taxon>
        <taxon>Macrococcoides</taxon>
    </lineage>
</organism>
<gene>
    <name evidence="5" type="ordered locus">MCCL_0642</name>
</gene>
<evidence type="ECO:0000256" key="1">
    <source>
        <dbReference type="ARBA" id="ARBA00004370"/>
    </source>
</evidence>
<dbReference type="OrthoDB" id="6623990at2"/>
<feature type="transmembrane region" description="Helical" evidence="3">
    <location>
        <begin position="157"/>
        <end position="174"/>
    </location>
</feature>
<feature type="transmembrane region" description="Helical" evidence="3">
    <location>
        <begin position="258"/>
        <end position="279"/>
    </location>
</feature>
<feature type="transmembrane region" description="Helical" evidence="3">
    <location>
        <begin position="133"/>
        <end position="151"/>
    </location>
</feature>
<dbReference type="eggNOG" id="COG3594">
    <property type="taxonomic scope" value="Bacteria"/>
</dbReference>
<evidence type="ECO:0000313" key="6">
    <source>
        <dbReference type="Proteomes" id="UP000001383"/>
    </source>
</evidence>
<feature type="transmembrane region" description="Helical" evidence="3">
    <location>
        <begin position="36"/>
        <end position="54"/>
    </location>
</feature>
<feature type="transmembrane region" description="Helical" evidence="3">
    <location>
        <begin position="186"/>
        <end position="204"/>
    </location>
</feature>
<evidence type="ECO:0000313" key="5">
    <source>
        <dbReference type="EMBL" id="BAH17349.1"/>
    </source>
</evidence>
<dbReference type="STRING" id="458233.MCCL_0642"/>
<dbReference type="PANTHER" id="PTHR37312:SF1">
    <property type="entry name" value="MEMBRANE-BOUND ACYLTRANSFERASE YKRP-RELATED"/>
    <property type="match status" value="1"/>
</dbReference>
<dbReference type="AlphaFoldDB" id="B9EAT8"/>
<feature type="transmembrane region" description="Helical" evidence="3">
    <location>
        <begin position="108"/>
        <end position="126"/>
    </location>
</feature>
<dbReference type="Proteomes" id="UP000001383">
    <property type="component" value="Chromosome"/>
</dbReference>
<comment type="similarity">
    <text evidence="2">Belongs to the acyltransferase 3 family.</text>
</comment>
<dbReference type="EMBL" id="AP009484">
    <property type="protein sequence ID" value="BAH17349.1"/>
    <property type="molecule type" value="Genomic_DNA"/>
</dbReference>
<dbReference type="InterPro" id="IPR002656">
    <property type="entry name" value="Acyl_transf_3_dom"/>
</dbReference>
<dbReference type="KEGG" id="mcl:MCCL_0642"/>
<dbReference type="InterPro" id="IPR052734">
    <property type="entry name" value="Nod_factor_acetyltransferase"/>
</dbReference>
<feature type="domain" description="Acyltransferase 3" evidence="4">
    <location>
        <begin position="8"/>
        <end position="308"/>
    </location>
</feature>
<evidence type="ECO:0000256" key="3">
    <source>
        <dbReference type="SAM" id="Phobius"/>
    </source>
</evidence>
<protein>
    <recommendedName>
        <fullName evidence="4">Acyltransferase 3 domain-containing protein</fullName>
    </recommendedName>
</protein>
<evidence type="ECO:0000256" key="2">
    <source>
        <dbReference type="ARBA" id="ARBA00007400"/>
    </source>
</evidence>
<accession>B9EAT8</accession>
<feature type="transmembrane region" description="Helical" evidence="3">
    <location>
        <begin position="75"/>
        <end position="93"/>
    </location>
</feature>
<name>B9EAT8_MACCJ</name>
<feature type="transmembrane region" description="Helical" evidence="3">
    <location>
        <begin position="234"/>
        <end position="251"/>
    </location>
</feature>